<protein>
    <submittedName>
        <fullName evidence="1">Uncharacterized protein</fullName>
    </submittedName>
</protein>
<comment type="caution">
    <text evidence="1">The sequence shown here is derived from an EMBL/GenBank/DDBJ whole genome shotgun (WGS) entry which is preliminary data.</text>
</comment>
<name>X0X1U5_9ZZZZ</name>
<accession>X0X1U5</accession>
<dbReference type="EMBL" id="BARS01031510">
    <property type="protein sequence ID" value="GAG18951.1"/>
    <property type="molecule type" value="Genomic_DNA"/>
</dbReference>
<proteinExistence type="predicted"/>
<organism evidence="1">
    <name type="scientific">marine sediment metagenome</name>
    <dbReference type="NCBI Taxonomy" id="412755"/>
    <lineage>
        <taxon>unclassified sequences</taxon>
        <taxon>metagenomes</taxon>
        <taxon>ecological metagenomes</taxon>
    </lineage>
</organism>
<gene>
    <name evidence="1" type="ORF">S01H1_49029</name>
</gene>
<feature type="non-terminal residue" evidence="1">
    <location>
        <position position="1"/>
    </location>
</feature>
<dbReference type="AlphaFoldDB" id="X0X1U5"/>
<sequence>VVWVVPLRQDLAAIVSVPVADTKQGIQLDNRAIKCNVRNAVRL</sequence>
<evidence type="ECO:0000313" key="1">
    <source>
        <dbReference type="EMBL" id="GAG18951.1"/>
    </source>
</evidence>
<reference evidence="1" key="1">
    <citation type="journal article" date="2014" name="Front. Microbiol.">
        <title>High frequency of phylogenetically diverse reductive dehalogenase-homologous genes in deep subseafloor sedimentary metagenomes.</title>
        <authorList>
            <person name="Kawai M."/>
            <person name="Futagami T."/>
            <person name="Toyoda A."/>
            <person name="Takaki Y."/>
            <person name="Nishi S."/>
            <person name="Hori S."/>
            <person name="Arai W."/>
            <person name="Tsubouchi T."/>
            <person name="Morono Y."/>
            <person name="Uchiyama I."/>
            <person name="Ito T."/>
            <person name="Fujiyama A."/>
            <person name="Inagaki F."/>
            <person name="Takami H."/>
        </authorList>
    </citation>
    <scope>NUCLEOTIDE SEQUENCE</scope>
    <source>
        <strain evidence="1">Expedition CK06-06</strain>
    </source>
</reference>